<organism evidence="1 2">
    <name type="scientific">Diphasiastrum complanatum</name>
    <name type="common">Issler's clubmoss</name>
    <name type="synonym">Lycopodium complanatum</name>
    <dbReference type="NCBI Taxonomy" id="34168"/>
    <lineage>
        <taxon>Eukaryota</taxon>
        <taxon>Viridiplantae</taxon>
        <taxon>Streptophyta</taxon>
        <taxon>Embryophyta</taxon>
        <taxon>Tracheophyta</taxon>
        <taxon>Lycopodiopsida</taxon>
        <taxon>Lycopodiales</taxon>
        <taxon>Lycopodiaceae</taxon>
        <taxon>Lycopodioideae</taxon>
        <taxon>Diphasiastrum</taxon>
    </lineage>
</organism>
<comment type="caution">
    <text evidence="1">The sequence shown here is derived from an EMBL/GenBank/DDBJ whole genome shotgun (WGS) entry which is preliminary data.</text>
</comment>
<gene>
    <name evidence="1" type="ORF">O6H91_11G107800</name>
</gene>
<reference evidence="2" key="1">
    <citation type="journal article" date="2024" name="Proc. Natl. Acad. Sci. U.S.A.">
        <title>Extraordinary preservation of gene collinearity over three hundred million years revealed in homosporous lycophytes.</title>
        <authorList>
            <person name="Li C."/>
            <person name="Wickell D."/>
            <person name="Kuo L.Y."/>
            <person name="Chen X."/>
            <person name="Nie B."/>
            <person name="Liao X."/>
            <person name="Peng D."/>
            <person name="Ji J."/>
            <person name="Jenkins J."/>
            <person name="Williams M."/>
            <person name="Shu S."/>
            <person name="Plott C."/>
            <person name="Barry K."/>
            <person name="Rajasekar S."/>
            <person name="Grimwood J."/>
            <person name="Han X."/>
            <person name="Sun S."/>
            <person name="Hou Z."/>
            <person name="He W."/>
            <person name="Dai G."/>
            <person name="Sun C."/>
            <person name="Schmutz J."/>
            <person name="Leebens-Mack J.H."/>
            <person name="Li F.W."/>
            <person name="Wang L."/>
        </authorList>
    </citation>
    <scope>NUCLEOTIDE SEQUENCE [LARGE SCALE GENOMIC DNA]</scope>
    <source>
        <strain evidence="2">cv. PW_Plant_1</strain>
    </source>
</reference>
<dbReference type="EMBL" id="CM055102">
    <property type="protein sequence ID" value="KAJ7539757.1"/>
    <property type="molecule type" value="Genomic_DNA"/>
</dbReference>
<sequence length="1461" mass="161641">MSCLSLSRLCSPGVLSHASSSASSPDSGCPLDPKSKTSYCRCLSMSKNTEDDSEAQDHLDKHAHLTNCIHLKNRFHIQKHSMVMEARHPGELPLMRELTALSRAKSLRDPSTCSTWKSPQRGTGISKRKGSGDGVDQRDDSRGKERAGEDRNGRIKKRDESRAKERVGDDWDGMIRKDESRGRERAVLGGEASGGSRWDGNIVDYIGGGFADKARLTQSLQASDEPRNVTQKNVVERDPVEGMEQETGRGMIASNWDVQALKASHRSKVHPDTVDCRDRVSKRYGKRSNAKTLGTEISQSRDGENPECGEGFDIQDQGRPHEKRRTLHEETRQAPSPLSLINSIDDPHSLEQAMSLLRMGEQNSDKESSVASDEAEISPLAQQMVALSLGLRSRSQSPLLARNTIRKSRKNRSGRISQIGSASRAIVKDNQSSNKRTAIFTGELGGRNYIPGEAERPVLTTDEGESEPRNGCGIPWYWSRLQKHRGKSFLDLAGRSLSCGYPEFSRRAEGTVSRAQGSLGRELVLPTFPSDRSVSSLNSDPETLSFMLEPDLSLHRANTPASPVNINSIISPNESLDTSFRERNDRPGIDIRGASLRERLGLMGFPSSRMEGIDDVRGRSISQRYRPKSYKELVGQTLVVQALRNAILKEKVASFYLFQGPRGTGKTCAARIFASALVCLSSEELRPCGSCRECVTFNLGNHMDVVEVDSTSRSKMDSMKHLVDYVLLPPSARFKVSIIDECHLLTAETWNMLLKRLEEPPAHVVFILITSEPEHLPRTATSRCQKFLFHKIKGSDIVARLQQLAWKENVEVEQDALELIALRADGSLRDAETTLDQLCLLGNKVTLPTVQELAGLIPKDKLLELLDMAMSGQTVDTVKMVRELLVSGIEALALISQLATLITDFLAGNYSVAKMRNKERFSGRQKLTKKELARLRQALKILSESEKQIRTSSDQTTWLTASLLQFAPDRSLISQTSSAEASVAPSIVAASDTSEKEAVNAGAQKALESHGNASPRSLDEPGNGLSKPRSKERREHIAAARNVTKSNTMSRSSEKRKKKYASSMAESTVQSSDHSSLNYDYVQELSSKFLQNRLSADSNLPHGTLETARIGGGQLAGRKAVTPMHQQKMADVWRRVLQGSRSKVVKQLLKSHGELISLSITEAYAVAYVEFRHPQQKLRAERSLSSISHTFQAVLGCPVEVRVTLASFPAECERIKIGNTILSEQEDRTPALNSKVTFAVSKTPDDKHFARNLSKRHLTTVAEQNIEGEIVQPELPLEQRCVELTSACGDTSKGHLFHTKEGAVSPNGERLENAWVQEAKINPPLPKLDGLHSQRYRDSKGKLAAKNGSLGRVLSGFVKQAEGSKEGYRQDMQLENTAGLLTRKNSKHLQPDFTSSSLHSDCAGISHLEHENLRLESRMKNGGLLCWKMPKTDEGKVKQPSRRHRRKGFFKLVPCGRATTP</sequence>
<protein>
    <submittedName>
        <fullName evidence="1">Uncharacterized protein</fullName>
    </submittedName>
</protein>
<name>A0ACC2CCJ0_DIPCM</name>
<proteinExistence type="predicted"/>
<accession>A0ACC2CCJ0</accession>
<evidence type="ECO:0000313" key="2">
    <source>
        <dbReference type="Proteomes" id="UP001162992"/>
    </source>
</evidence>
<dbReference type="Proteomes" id="UP001162992">
    <property type="component" value="Chromosome 11"/>
</dbReference>
<evidence type="ECO:0000313" key="1">
    <source>
        <dbReference type="EMBL" id="KAJ7539757.1"/>
    </source>
</evidence>
<keyword evidence="2" id="KW-1185">Reference proteome</keyword>